<dbReference type="EMBL" id="JANJQO010000234">
    <property type="protein sequence ID" value="KAJ2980003.1"/>
    <property type="molecule type" value="Genomic_DNA"/>
</dbReference>
<protein>
    <submittedName>
        <fullName evidence="1">Uncharacterized protein</fullName>
    </submittedName>
</protein>
<proteinExistence type="predicted"/>
<dbReference type="Proteomes" id="UP001143910">
    <property type="component" value="Unassembled WGS sequence"/>
</dbReference>
<name>A0ACC1NMG5_9HYPO</name>
<gene>
    <name evidence="1" type="ORF">NQ176_g2903</name>
</gene>
<evidence type="ECO:0000313" key="1">
    <source>
        <dbReference type="EMBL" id="KAJ2980003.1"/>
    </source>
</evidence>
<evidence type="ECO:0000313" key="2">
    <source>
        <dbReference type="Proteomes" id="UP001143910"/>
    </source>
</evidence>
<accession>A0ACC1NMG5</accession>
<keyword evidence="2" id="KW-1185">Reference proteome</keyword>
<reference evidence="1" key="1">
    <citation type="submission" date="2022-08" db="EMBL/GenBank/DDBJ databases">
        <title>Genome Sequence of Lecanicillium fungicola.</title>
        <authorList>
            <person name="Buettner E."/>
        </authorList>
    </citation>
    <scope>NUCLEOTIDE SEQUENCE</scope>
    <source>
        <strain evidence="1">Babe33</strain>
    </source>
</reference>
<organism evidence="1 2">
    <name type="scientific">Zarea fungicola</name>
    <dbReference type="NCBI Taxonomy" id="93591"/>
    <lineage>
        <taxon>Eukaryota</taxon>
        <taxon>Fungi</taxon>
        <taxon>Dikarya</taxon>
        <taxon>Ascomycota</taxon>
        <taxon>Pezizomycotina</taxon>
        <taxon>Sordariomycetes</taxon>
        <taxon>Hypocreomycetidae</taxon>
        <taxon>Hypocreales</taxon>
        <taxon>Cordycipitaceae</taxon>
        <taxon>Zarea</taxon>
    </lineage>
</organism>
<sequence length="406" mass="45769">MMQHALNCFAAFCWGLKISALPHADANSTQVELSTALEQGIQLVWEDVYDYVNPFGDRRGDIFSSVWTFDLNNDMLLLEKKQGIFSAPLRLAREGLLTLESFDTMKPSPRPSLLECRHPGPYWEPEICPWPRKRAFLERLLGDFGHTWRHILRRSMNSACFIKLAYAVIWISTLDFSITERTGFDHISIGGPYVQLIDLPSWKTPQETLFQAGSSWVVLAQDTREGLEMVRRHLNSQTPKDPTPKVITYLILTLRYVVLCRAKGSGLEWTKAEVLFDDAIPTSTAAIEMIIWATSTEPPETTLNFLPVEIQDRILHYAAGSSVASAKLGCELGLGSPFSWTDGGVSIRVEVTKTHRFESSPVESQIFLNGIMSGLSYKRERGYQAIPSGELLLPSEMPRNRKLRSS</sequence>
<comment type="caution">
    <text evidence="1">The sequence shown here is derived from an EMBL/GenBank/DDBJ whole genome shotgun (WGS) entry which is preliminary data.</text>
</comment>